<reference evidence="2 3" key="1">
    <citation type="submission" date="2023-10" db="EMBL/GenBank/DDBJ databases">
        <title>Draft Genome Sequence of Candida saopaulonensis from a very Premature Infant with Sepsis.</title>
        <authorList>
            <person name="Ning Y."/>
            <person name="Dai R."/>
            <person name="Xiao M."/>
            <person name="Xu Y."/>
            <person name="Yan Q."/>
            <person name="Zhang L."/>
        </authorList>
    </citation>
    <scope>NUCLEOTIDE SEQUENCE [LARGE SCALE GENOMIC DNA]</scope>
    <source>
        <strain evidence="2 3">19XY460</strain>
    </source>
</reference>
<proteinExistence type="predicted"/>
<name>A0AAX4H5T2_9ASCO</name>
<sequence length="317" mass="36001">MCKRAVDDYRKEPKRLKSPQMYTQGPLDLVFGQHRAFPEADSDSPVWTYLANVRKEAEDDRVCHFVDERVFNDGDNLAPDSRIGDSPKGSNRTISTDLVTRVLAQLNKEKELYELQNLNSDNDEDEVQFDVAELDFSVGDNEESADNDWEQDDSNETEAQNEVENKTEIEVHSATAGSSTSTSDANALLEGLDQDLLQWPVPESAAKWRELVFGSSPPPQRYFHEVLEHPTVIKLIVYYTKWLLATMPSTLSEWIFATFVRLDNGLDHKELALVRDLGCKAQKLRLKCVAADMPYNATYDTILAIVGEYYGQKDLLR</sequence>
<dbReference type="InterPro" id="IPR035426">
    <property type="entry name" value="Gemin2/Brr1"/>
</dbReference>
<dbReference type="Proteomes" id="UP001338582">
    <property type="component" value="Chromosome 1"/>
</dbReference>
<dbReference type="GeneID" id="88172122"/>
<dbReference type="KEGG" id="asau:88172122"/>
<dbReference type="Pfam" id="PF04938">
    <property type="entry name" value="SIP1"/>
    <property type="match status" value="1"/>
</dbReference>
<evidence type="ECO:0000313" key="2">
    <source>
        <dbReference type="EMBL" id="WPK23808.1"/>
    </source>
</evidence>
<organism evidence="2 3">
    <name type="scientific">Australozyma saopauloensis</name>
    <dbReference type="NCBI Taxonomy" id="291208"/>
    <lineage>
        <taxon>Eukaryota</taxon>
        <taxon>Fungi</taxon>
        <taxon>Dikarya</taxon>
        <taxon>Ascomycota</taxon>
        <taxon>Saccharomycotina</taxon>
        <taxon>Pichiomycetes</taxon>
        <taxon>Metschnikowiaceae</taxon>
        <taxon>Australozyma</taxon>
    </lineage>
</organism>
<protein>
    <recommendedName>
        <fullName evidence="4">HAT C-terminal dimerisation domain-containing protein</fullName>
    </recommendedName>
</protein>
<evidence type="ECO:0008006" key="4">
    <source>
        <dbReference type="Google" id="ProtNLM"/>
    </source>
</evidence>
<dbReference type="GO" id="GO:0000387">
    <property type="term" value="P:spliceosomal snRNP assembly"/>
    <property type="evidence" value="ECO:0007669"/>
    <property type="project" value="InterPro"/>
</dbReference>
<evidence type="ECO:0000256" key="1">
    <source>
        <dbReference type="SAM" id="MobiDB-lite"/>
    </source>
</evidence>
<dbReference type="RefSeq" id="XP_062876194.1">
    <property type="nucleotide sequence ID" value="XM_063020124.1"/>
</dbReference>
<evidence type="ECO:0000313" key="3">
    <source>
        <dbReference type="Proteomes" id="UP001338582"/>
    </source>
</evidence>
<feature type="region of interest" description="Disordered" evidence="1">
    <location>
        <begin position="138"/>
        <end position="165"/>
    </location>
</feature>
<dbReference type="Gene3D" id="1.20.58.1070">
    <property type="match status" value="1"/>
</dbReference>
<dbReference type="EMBL" id="CP138894">
    <property type="protein sequence ID" value="WPK23808.1"/>
    <property type="molecule type" value="Genomic_DNA"/>
</dbReference>
<feature type="compositionally biased region" description="Acidic residues" evidence="1">
    <location>
        <begin position="140"/>
        <end position="161"/>
    </location>
</feature>
<gene>
    <name evidence="2" type="ORF">PUMCH_001054</name>
</gene>
<accession>A0AAX4H5T2</accession>
<keyword evidence="3" id="KW-1185">Reference proteome</keyword>
<dbReference type="AlphaFoldDB" id="A0AAX4H5T2"/>